<dbReference type="KEGG" id="cpin:CPIN18020_1442"/>
<dbReference type="CDD" id="cd16325">
    <property type="entry name" value="LolA"/>
    <property type="match status" value="1"/>
</dbReference>
<dbReference type="InterPro" id="IPR029046">
    <property type="entry name" value="LolA/LolB/LppX"/>
</dbReference>
<dbReference type="GeneID" id="56567083"/>
<dbReference type="RefSeq" id="WP_078423790.1">
    <property type="nucleotide sequence ID" value="NZ_CP017018.1"/>
</dbReference>
<keyword evidence="1" id="KW-0732">Signal</keyword>
<dbReference type="PANTHER" id="PTHR35869:SF1">
    <property type="entry name" value="OUTER-MEMBRANE LIPOPROTEIN CARRIER PROTEIN"/>
    <property type="match status" value="1"/>
</dbReference>
<sequence>MKQIIALLAIYIYSHASVLDFTTLQSDFTQTLNSNDKKANYSGKFYIKNNNEALWIYKKPNPKKIYFTNSKIIMIEDELEQAIISNFNENINLSEILLNAKKITDSLYEADFQDTKYKITIKENLPFNISYEDKLGNKIDITLSNVVKDKEISQDILTPKIPNGYDIITQ</sequence>
<dbReference type="Pfam" id="PF03548">
    <property type="entry name" value="LolA"/>
    <property type="match status" value="1"/>
</dbReference>
<dbReference type="Proteomes" id="UP000190868">
    <property type="component" value="Chromosome"/>
</dbReference>
<dbReference type="AlphaFoldDB" id="A0A1S6U9C2"/>
<keyword evidence="2" id="KW-0449">Lipoprotein</keyword>
<keyword evidence="3" id="KW-1185">Reference proteome</keyword>
<evidence type="ECO:0000313" key="3">
    <source>
        <dbReference type="Proteomes" id="UP000190868"/>
    </source>
</evidence>
<dbReference type="NCBIfam" id="NF000663">
    <property type="entry name" value="PRK00031.2-1"/>
    <property type="match status" value="1"/>
</dbReference>
<dbReference type="EMBL" id="CP017258">
    <property type="protein sequence ID" value="AQW88275.1"/>
    <property type="molecule type" value="Genomic_DNA"/>
</dbReference>
<accession>A0A1S6U9C2</accession>
<dbReference type="Gene3D" id="2.50.20.10">
    <property type="entry name" value="Lipoprotein localisation LolA/LolB/LppX"/>
    <property type="match status" value="1"/>
</dbReference>
<organism evidence="2 3">
    <name type="scientific">Campylobacter pinnipediorum subsp. caledonicus</name>
    <dbReference type="NCBI Taxonomy" id="1874362"/>
    <lineage>
        <taxon>Bacteria</taxon>
        <taxon>Pseudomonadati</taxon>
        <taxon>Campylobacterota</taxon>
        <taxon>Epsilonproteobacteria</taxon>
        <taxon>Campylobacterales</taxon>
        <taxon>Campylobacteraceae</taxon>
        <taxon>Campylobacter</taxon>
    </lineage>
</organism>
<protein>
    <submittedName>
        <fullName evidence="2">Outer membrane lipoprotein carrier protein</fullName>
    </submittedName>
</protein>
<reference evidence="3" key="1">
    <citation type="submission" date="2016-09" db="EMBL/GenBank/DDBJ databases">
        <title>Comparative genomics of the Campylobacter concisus group.</title>
        <authorList>
            <person name="Miller W.G."/>
            <person name="Yee E."/>
            <person name="Chapman M.H."/>
            <person name="Huynh S."/>
            <person name="Bono J.L."/>
            <person name="On S.L.W."/>
            <person name="StLeger J."/>
            <person name="Foster G."/>
            <person name="Parker C.T."/>
        </authorList>
    </citation>
    <scope>NUCLEOTIDE SEQUENCE [LARGE SCALE GENOMIC DNA]</scope>
    <source>
        <strain evidence="3">RM18021</strain>
    </source>
</reference>
<dbReference type="InterPro" id="IPR004564">
    <property type="entry name" value="OM_lipoprot_carrier_LolA-like"/>
</dbReference>
<evidence type="ECO:0000313" key="2">
    <source>
        <dbReference type="EMBL" id="AQW88275.1"/>
    </source>
</evidence>
<dbReference type="PANTHER" id="PTHR35869">
    <property type="entry name" value="OUTER-MEMBRANE LIPOPROTEIN CARRIER PROTEIN"/>
    <property type="match status" value="1"/>
</dbReference>
<gene>
    <name evidence="2" type="primary">lolA</name>
    <name evidence="2" type="ORF">CPIN18021_1491</name>
</gene>
<dbReference type="SUPFAM" id="SSF89392">
    <property type="entry name" value="Prokaryotic lipoproteins and lipoprotein localization factors"/>
    <property type="match status" value="1"/>
</dbReference>
<dbReference type="NCBIfam" id="NF000666">
    <property type="entry name" value="PRK00031.2-4"/>
    <property type="match status" value="1"/>
</dbReference>
<evidence type="ECO:0000256" key="1">
    <source>
        <dbReference type="ARBA" id="ARBA00022729"/>
    </source>
</evidence>
<proteinExistence type="predicted"/>
<name>A0A1S6U9C2_9BACT</name>